<keyword evidence="3" id="KW-0238">DNA-binding</keyword>
<name>A0ABW0IUW2_9HYPH</name>
<dbReference type="InterPro" id="IPR002104">
    <property type="entry name" value="Integrase_catalytic"/>
</dbReference>
<reference evidence="8" key="1">
    <citation type="journal article" date="2019" name="Int. J. Syst. Evol. Microbiol.">
        <title>The Global Catalogue of Microorganisms (GCM) 10K type strain sequencing project: providing services to taxonomists for standard genome sequencing and annotation.</title>
        <authorList>
            <consortium name="The Broad Institute Genomics Platform"/>
            <consortium name="The Broad Institute Genome Sequencing Center for Infectious Disease"/>
            <person name="Wu L."/>
            <person name="Ma J."/>
        </authorList>
    </citation>
    <scope>NUCLEOTIDE SEQUENCE [LARGE SCALE GENOMIC DNA]</scope>
    <source>
        <strain evidence="8">NCAIM B.01391</strain>
    </source>
</reference>
<feature type="compositionally biased region" description="Basic residues" evidence="5">
    <location>
        <begin position="349"/>
        <end position="362"/>
    </location>
</feature>
<dbReference type="PROSITE" id="PS51898">
    <property type="entry name" value="TYR_RECOMBINASE"/>
    <property type="match status" value="1"/>
</dbReference>
<dbReference type="PANTHER" id="PTHR30629:SF2">
    <property type="entry name" value="PROPHAGE INTEGRASE INTS-RELATED"/>
    <property type="match status" value="1"/>
</dbReference>
<evidence type="ECO:0000256" key="2">
    <source>
        <dbReference type="ARBA" id="ARBA00022908"/>
    </source>
</evidence>
<dbReference type="Proteomes" id="UP001596053">
    <property type="component" value="Unassembled WGS sequence"/>
</dbReference>
<dbReference type="RefSeq" id="WP_377799401.1">
    <property type="nucleotide sequence ID" value="NZ_JBHSLW010000025.1"/>
</dbReference>
<organism evidence="7 8">
    <name type="scientific">Bosea eneae</name>
    <dbReference type="NCBI Taxonomy" id="151454"/>
    <lineage>
        <taxon>Bacteria</taxon>
        <taxon>Pseudomonadati</taxon>
        <taxon>Pseudomonadota</taxon>
        <taxon>Alphaproteobacteria</taxon>
        <taxon>Hyphomicrobiales</taxon>
        <taxon>Boseaceae</taxon>
        <taxon>Bosea</taxon>
    </lineage>
</organism>
<keyword evidence="4" id="KW-0233">DNA recombination</keyword>
<evidence type="ECO:0000313" key="7">
    <source>
        <dbReference type="EMBL" id="MFC5421055.1"/>
    </source>
</evidence>
<dbReference type="Pfam" id="PF00589">
    <property type="entry name" value="Phage_integrase"/>
    <property type="match status" value="1"/>
</dbReference>
<proteinExistence type="inferred from homology"/>
<dbReference type="PANTHER" id="PTHR30629">
    <property type="entry name" value="PROPHAGE INTEGRASE"/>
    <property type="match status" value="1"/>
</dbReference>
<keyword evidence="2" id="KW-0229">DNA integration</keyword>
<dbReference type="InterPro" id="IPR011010">
    <property type="entry name" value="DNA_brk_join_enz"/>
</dbReference>
<dbReference type="EMBL" id="JBHSLW010000025">
    <property type="protein sequence ID" value="MFC5421055.1"/>
    <property type="molecule type" value="Genomic_DNA"/>
</dbReference>
<evidence type="ECO:0000256" key="3">
    <source>
        <dbReference type="ARBA" id="ARBA00023125"/>
    </source>
</evidence>
<comment type="similarity">
    <text evidence="1">Belongs to the 'phage' integrase family.</text>
</comment>
<feature type="region of interest" description="Disordered" evidence="5">
    <location>
        <begin position="341"/>
        <end position="362"/>
    </location>
</feature>
<evidence type="ECO:0000313" key="8">
    <source>
        <dbReference type="Proteomes" id="UP001596053"/>
    </source>
</evidence>
<evidence type="ECO:0000256" key="5">
    <source>
        <dbReference type="SAM" id="MobiDB-lite"/>
    </source>
</evidence>
<gene>
    <name evidence="7" type="ORF">ACFPOB_15970</name>
</gene>
<dbReference type="Gene3D" id="1.10.150.130">
    <property type="match status" value="1"/>
</dbReference>
<comment type="caution">
    <text evidence="7">The sequence shown here is derived from an EMBL/GenBank/DDBJ whole genome shotgun (WGS) entry which is preliminary data.</text>
</comment>
<accession>A0ABW0IUW2</accession>
<dbReference type="InterPro" id="IPR013762">
    <property type="entry name" value="Integrase-like_cat_sf"/>
</dbReference>
<dbReference type="Gene3D" id="1.10.443.10">
    <property type="entry name" value="Intergrase catalytic core"/>
    <property type="match status" value="1"/>
</dbReference>
<sequence length="362" mass="40159">MPRNRPLYVESFDDRHGKQRLYFRRGKGPRTPLPGPIGSDEFREAYANALSGEVTAAKPAPTKDAPGTIGALISSYMRSESYASLRQTTKAGYISRLDGIREKHGHRTVSGLTRERVVTAFLQPLAEKPGAYLDTLKKLRILIKHAILLGWLKSDPSFGIKRPKSKEIPAWTDDEIAQFEKRWPIGTKQRLVFALMLFTGQRRSDVHRMTWADTGPGWIKVVQQKTGAKLTIALHRDLAAVLAAAPREHMVIISTEYGQGHTVDGFSGFLRDAITDAGLPLRCQPHGLRKAAGRRLAEAGCSANEIMAVLGHKTLAEAERYTRDADQQRLARAAVTRLEHAARTNIPKPKPRGLGKIQKKKG</sequence>
<dbReference type="InterPro" id="IPR010998">
    <property type="entry name" value="Integrase_recombinase_N"/>
</dbReference>
<dbReference type="InterPro" id="IPR050808">
    <property type="entry name" value="Phage_Integrase"/>
</dbReference>
<evidence type="ECO:0000259" key="6">
    <source>
        <dbReference type="PROSITE" id="PS51898"/>
    </source>
</evidence>
<evidence type="ECO:0000256" key="1">
    <source>
        <dbReference type="ARBA" id="ARBA00008857"/>
    </source>
</evidence>
<keyword evidence="8" id="KW-1185">Reference proteome</keyword>
<protein>
    <submittedName>
        <fullName evidence="7">Tyrosine-type recombinase/integrase</fullName>
    </submittedName>
</protein>
<feature type="domain" description="Tyr recombinase" evidence="6">
    <location>
        <begin position="166"/>
        <end position="335"/>
    </location>
</feature>
<evidence type="ECO:0000256" key="4">
    <source>
        <dbReference type="ARBA" id="ARBA00023172"/>
    </source>
</evidence>
<dbReference type="SUPFAM" id="SSF56349">
    <property type="entry name" value="DNA breaking-rejoining enzymes"/>
    <property type="match status" value="1"/>
</dbReference>